<dbReference type="Proteomes" id="UP000529710">
    <property type="component" value="Unassembled WGS sequence"/>
</dbReference>
<reference evidence="5 6" key="1">
    <citation type="submission" date="2020-02" db="EMBL/GenBank/DDBJ databases">
        <title>Characterization of phylogenetic diversity of novel bifidobacterial species isolated in Czech ZOOs.</title>
        <authorList>
            <person name="Lugli G.A."/>
            <person name="Vera N.B."/>
            <person name="Ventura M."/>
        </authorList>
    </citation>
    <scope>NUCLEOTIDE SEQUENCE [LARGE SCALE GENOMIC DNA]</scope>
    <source>
        <strain evidence="5 6">DSM 109960</strain>
    </source>
</reference>
<dbReference type="InterPro" id="IPR036388">
    <property type="entry name" value="WH-like_DNA-bd_sf"/>
</dbReference>
<keyword evidence="1" id="KW-0805">Transcription regulation</keyword>
<dbReference type="PROSITE" id="PS50043">
    <property type="entry name" value="HTH_LUXR_2"/>
    <property type="match status" value="1"/>
</dbReference>
<accession>A0A7Y0EUR4</accession>
<evidence type="ECO:0000256" key="2">
    <source>
        <dbReference type="ARBA" id="ARBA00023125"/>
    </source>
</evidence>
<evidence type="ECO:0000313" key="6">
    <source>
        <dbReference type="Proteomes" id="UP000529710"/>
    </source>
</evidence>
<evidence type="ECO:0000313" key="5">
    <source>
        <dbReference type="EMBL" id="NMM96802.1"/>
    </source>
</evidence>
<dbReference type="Gene3D" id="1.10.10.10">
    <property type="entry name" value="Winged helix-like DNA-binding domain superfamily/Winged helix DNA-binding domain"/>
    <property type="match status" value="1"/>
</dbReference>
<keyword evidence="2 5" id="KW-0238">DNA-binding</keyword>
<organism evidence="5 6">
    <name type="scientific">Bifidobacterium erythrocebi</name>
    <dbReference type="NCBI Taxonomy" id="2675325"/>
    <lineage>
        <taxon>Bacteria</taxon>
        <taxon>Bacillati</taxon>
        <taxon>Actinomycetota</taxon>
        <taxon>Actinomycetes</taxon>
        <taxon>Bifidobacteriales</taxon>
        <taxon>Bifidobacteriaceae</taxon>
        <taxon>Bifidobacterium</taxon>
    </lineage>
</organism>
<dbReference type="CDD" id="cd06170">
    <property type="entry name" value="LuxR_C_like"/>
    <property type="match status" value="1"/>
</dbReference>
<dbReference type="InterPro" id="IPR016032">
    <property type="entry name" value="Sig_transdc_resp-reg_C-effctor"/>
</dbReference>
<dbReference type="PANTHER" id="PTHR44688">
    <property type="entry name" value="DNA-BINDING TRANSCRIPTIONAL ACTIVATOR DEVR_DOSR"/>
    <property type="match status" value="1"/>
</dbReference>
<keyword evidence="3" id="KW-0804">Transcription</keyword>
<dbReference type="InterPro" id="IPR000792">
    <property type="entry name" value="Tscrpt_reg_LuxR_C"/>
</dbReference>
<dbReference type="PANTHER" id="PTHR44688:SF16">
    <property type="entry name" value="DNA-BINDING TRANSCRIPTIONAL ACTIVATOR DEVR_DOSR"/>
    <property type="match status" value="1"/>
</dbReference>
<dbReference type="Pfam" id="PF00196">
    <property type="entry name" value="GerE"/>
    <property type="match status" value="1"/>
</dbReference>
<evidence type="ECO:0000256" key="3">
    <source>
        <dbReference type="ARBA" id="ARBA00023163"/>
    </source>
</evidence>
<gene>
    <name evidence="5" type="ORF">G1C98_1538</name>
</gene>
<dbReference type="PRINTS" id="PR00038">
    <property type="entry name" value="HTHLUXR"/>
</dbReference>
<dbReference type="SUPFAM" id="SSF46894">
    <property type="entry name" value="C-terminal effector domain of the bipartite response regulators"/>
    <property type="match status" value="1"/>
</dbReference>
<dbReference type="AlphaFoldDB" id="A0A7Y0EUR4"/>
<evidence type="ECO:0000259" key="4">
    <source>
        <dbReference type="PROSITE" id="PS50043"/>
    </source>
</evidence>
<dbReference type="RefSeq" id="WP_169080692.1">
    <property type="nucleotide sequence ID" value="NZ_JAAIIF010000014.1"/>
</dbReference>
<protein>
    <submittedName>
        <fullName evidence="5">DNA-binding response regulator</fullName>
    </submittedName>
</protein>
<comment type="caution">
    <text evidence="5">The sequence shown here is derived from an EMBL/GenBank/DDBJ whole genome shotgun (WGS) entry which is preliminary data.</text>
</comment>
<dbReference type="SMART" id="SM00421">
    <property type="entry name" value="HTH_LUXR"/>
    <property type="match status" value="1"/>
</dbReference>
<dbReference type="GO" id="GO:0003677">
    <property type="term" value="F:DNA binding"/>
    <property type="evidence" value="ECO:0007669"/>
    <property type="project" value="UniProtKB-KW"/>
</dbReference>
<dbReference type="GO" id="GO:0006355">
    <property type="term" value="P:regulation of DNA-templated transcription"/>
    <property type="evidence" value="ECO:0007669"/>
    <property type="project" value="InterPro"/>
</dbReference>
<feature type="domain" description="HTH luxR-type" evidence="4">
    <location>
        <begin position="41"/>
        <end position="100"/>
    </location>
</feature>
<sequence length="102" mass="11755">MALILRKEASLQDYVRNIAHVAGRGDLEQWREHSWAFVRMMLTDTEIAVLREYLRGRTTAATAHLLHMSEGTVKTHMGNAYRKMGVHSRAEAIRICVREHLL</sequence>
<name>A0A7Y0EUR4_9BIFI</name>
<proteinExistence type="predicted"/>
<keyword evidence="6" id="KW-1185">Reference proteome</keyword>
<dbReference type="EMBL" id="JAAIIF010000014">
    <property type="protein sequence ID" value="NMM96802.1"/>
    <property type="molecule type" value="Genomic_DNA"/>
</dbReference>
<evidence type="ECO:0000256" key="1">
    <source>
        <dbReference type="ARBA" id="ARBA00023015"/>
    </source>
</evidence>